<evidence type="ECO:0000313" key="2">
    <source>
        <dbReference type="Proteomes" id="UP000065533"/>
    </source>
</evidence>
<proteinExistence type="predicted"/>
<organism evidence="1 2">
    <name type="scientific">Planococcus kocurii</name>
    <dbReference type="NCBI Taxonomy" id="1374"/>
    <lineage>
        <taxon>Bacteria</taxon>
        <taxon>Bacillati</taxon>
        <taxon>Bacillota</taxon>
        <taxon>Bacilli</taxon>
        <taxon>Bacillales</taxon>
        <taxon>Caryophanaceae</taxon>
        <taxon>Planococcus</taxon>
    </lineage>
</organism>
<evidence type="ECO:0008006" key="3">
    <source>
        <dbReference type="Google" id="ProtNLM"/>
    </source>
</evidence>
<evidence type="ECO:0000313" key="1">
    <source>
        <dbReference type="EMBL" id="ALS79536.1"/>
    </source>
</evidence>
<keyword evidence="2" id="KW-1185">Reference proteome</keyword>
<protein>
    <recommendedName>
        <fullName evidence="3">Transcriptional regulator</fullName>
    </recommendedName>
</protein>
<sequence>MIRIAVVSSKKFAEEIKKFENEVPTSRVTYYTYDNPLESLAIVKKIRECDVIMFAGPLPYFLSKACTKARNLPSVFIPSDEYTLTHTLLYLLLNRKEGLKGLSIDIHNEHHLHQVAEEMNMDVSDWHVLDSKETITENQVTIDPNAVLEFHQNLWESGKTTYAVTNIDYVRDRLQKMGIPSTAIIVPGKAIIDTFQQAIMCGKLSISKNMEFSVGIISVTLSGAELTTEGEQAVLAEQMLTYLARNLESPIQKKSPGQFIVYGTIGSMELFLYSERLQKLLNHFSEVQQLVIHIGCGAGMTAKEAEENAQTALFYARRKSLEHGVFFMTAEKKIIGPLNELVKTFQVKTEDTETLKVAGKTHLSVATVTKLQEFAKLRHDEGFTTVQLSEYLEIGRRSAERLMKKITEEGYALQIGEEQPYSKGRPRSVYRMNLN</sequence>
<accession>A0ABM5WYW7</accession>
<reference evidence="1" key="1">
    <citation type="submission" date="2016-01" db="EMBL/GenBank/DDBJ databases">
        <title>Complete genome of Planococcus kocurri type strain.</title>
        <authorList>
            <person name="See-Too W.S."/>
        </authorList>
    </citation>
    <scope>NUCLEOTIDE SEQUENCE [LARGE SCALE GENOMIC DNA]</scope>
    <source>
        <strain evidence="1">ATCC 43650</strain>
    </source>
</reference>
<dbReference type="RefSeq" id="WP_058386183.1">
    <property type="nucleotide sequence ID" value="NZ_CP013661.2"/>
</dbReference>
<name>A0ABM5WYW7_9BACL</name>
<gene>
    <name evidence="1" type="ORF">AUO94_13280</name>
</gene>
<dbReference type="Proteomes" id="UP000065533">
    <property type="component" value="Chromosome"/>
</dbReference>
<dbReference type="EMBL" id="CP013661">
    <property type="protein sequence ID" value="ALS79536.1"/>
    <property type="molecule type" value="Genomic_DNA"/>
</dbReference>